<dbReference type="Proteomes" id="UP000060787">
    <property type="component" value="Chromosome"/>
</dbReference>
<feature type="chain" id="PRO_5006597451" evidence="1">
    <location>
        <begin position="24"/>
        <end position="185"/>
    </location>
</feature>
<dbReference type="STRING" id="84531.LA76x_3055"/>
<evidence type="ECO:0000313" key="2">
    <source>
        <dbReference type="EMBL" id="ALN81183.1"/>
    </source>
</evidence>
<evidence type="ECO:0000256" key="1">
    <source>
        <dbReference type="SAM" id="SignalP"/>
    </source>
</evidence>
<protein>
    <submittedName>
        <fullName evidence="2">Uncharacterized protein</fullName>
    </submittedName>
</protein>
<keyword evidence="3" id="KW-1185">Reference proteome</keyword>
<name>A0A0S2FCA6_LYSAN</name>
<sequence length="185" mass="19154">MLSKSIQGPVVLCLTLLASSAGAFGAPSSSFSHGFARDAQSETFMSNRSDELRPSTPMFTQAGFGHSDSRHPVALVEDSVRGFKRYEPLAASDLVTNSVDGATSTVALRGSIGSGASLSYSIVESPRHGAVSLQDGQATYTPDPDFEGVDTYTYRVHAGDASVDAVVAVTSIRGRALPPSAAAAL</sequence>
<organism evidence="2 3">
    <name type="scientific">Lysobacter antibioticus</name>
    <dbReference type="NCBI Taxonomy" id="84531"/>
    <lineage>
        <taxon>Bacteria</taxon>
        <taxon>Pseudomonadati</taxon>
        <taxon>Pseudomonadota</taxon>
        <taxon>Gammaproteobacteria</taxon>
        <taxon>Lysobacterales</taxon>
        <taxon>Lysobacteraceae</taxon>
        <taxon>Lysobacter</taxon>
    </lineage>
</organism>
<proteinExistence type="predicted"/>
<evidence type="ECO:0000313" key="3">
    <source>
        <dbReference type="Proteomes" id="UP000060787"/>
    </source>
</evidence>
<accession>A0A0S2FCA6</accession>
<keyword evidence="1" id="KW-0732">Signal</keyword>
<gene>
    <name evidence="2" type="ORF">LA76x_3055</name>
</gene>
<dbReference type="AlphaFoldDB" id="A0A0S2FCA6"/>
<feature type="signal peptide" evidence="1">
    <location>
        <begin position="1"/>
        <end position="23"/>
    </location>
</feature>
<dbReference type="KEGG" id="lab:LA76x_3055"/>
<dbReference type="RefSeq" id="WP_057918299.1">
    <property type="nucleotide sequence ID" value="NZ_CP011129.1"/>
</dbReference>
<dbReference type="PATRIC" id="fig|84531.8.peg.3063"/>
<reference evidence="2 3" key="1">
    <citation type="journal article" date="2015" name="BMC Genomics">
        <title>Comparative genomics and metabolic profiling of the genus Lysobacter.</title>
        <authorList>
            <person name="de Bruijn I."/>
            <person name="Cheng X."/>
            <person name="de Jager V."/>
            <person name="Exposito R.G."/>
            <person name="Watrous J."/>
            <person name="Patel N."/>
            <person name="Postma J."/>
            <person name="Dorrestein P.C."/>
            <person name="Kobayashi D."/>
            <person name="Raaijmakers J.M."/>
        </authorList>
    </citation>
    <scope>NUCLEOTIDE SEQUENCE [LARGE SCALE GENOMIC DNA]</scope>
    <source>
        <strain evidence="2 3">76</strain>
    </source>
</reference>
<dbReference type="Pfam" id="PF17963">
    <property type="entry name" value="Big_9"/>
    <property type="match status" value="1"/>
</dbReference>
<dbReference type="EMBL" id="CP011129">
    <property type="protein sequence ID" value="ALN81183.1"/>
    <property type="molecule type" value="Genomic_DNA"/>
</dbReference>
<dbReference type="Gene3D" id="2.60.40.3440">
    <property type="match status" value="1"/>
</dbReference>